<keyword evidence="3" id="KW-1185">Reference proteome</keyword>
<feature type="signal peptide" evidence="1">
    <location>
        <begin position="1"/>
        <end position="18"/>
    </location>
</feature>
<organism evidence="2 3">
    <name type="scientific">Claviceps aff. purpurea</name>
    <dbReference type="NCBI Taxonomy" id="1967640"/>
    <lineage>
        <taxon>Eukaryota</taxon>
        <taxon>Fungi</taxon>
        <taxon>Dikarya</taxon>
        <taxon>Ascomycota</taxon>
        <taxon>Pezizomycotina</taxon>
        <taxon>Sordariomycetes</taxon>
        <taxon>Hypocreomycetidae</taxon>
        <taxon>Hypocreales</taxon>
        <taxon>Clavicipitaceae</taxon>
        <taxon>Claviceps</taxon>
    </lineage>
</organism>
<accession>A0A9P7QNT0</accession>
<gene>
    <name evidence="2" type="ORF">E4U09_007115</name>
</gene>
<dbReference type="Proteomes" id="UP000707071">
    <property type="component" value="Unassembled WGS sequence"/>
</dbReference>
<comment type="caution">
    <text evidence="2">The sequence shown here is derived from an EMBL/GenBank/DDBJ whole genome shotgun (WGS) entry which is preliminary data.</text>
</comment>
<keyword evidence="1" id="KW-0732">Signal</keyword>
<feature type="chain" id="PRO_5040478704" description="Cyanovirin-N domain-containing protein" evidence="1">
    <location>
        <begin position="19"/>
        <end position="120"/>
    </location>
</feature>
<evidence type="ECO:0008006" key="4">
    <source>
        <dbReference type="Google" id="ProtNLM"/>
    </source>
</evidence>
<name>A0A9P7QNT0_9HYPO</name>
<dbReference type="EMBL" id="SRRH01000007">
    <property type="protein sequence ID" value="KAG6303560.1"/>
    <property type="molecule type" value="Genomic_DNA"/>
</dbReference>
<sequence>MKLFATLPLALFAGEALAVCGTGTFSGSTDTWHDNKILDQCVLNADNVYYCGSSGTTIVHKQSQLMLRAGNVDSTIIVTCDNLQGFFYHCSAYDSQRFVEPGCKGPIARIQSVKEMIKHG</sequence>
<dbReference type="AlphaFoldDB" id="A0A9P7QNT0"/>
<evidence type="ECO:0000313" key="3">
    <source>
        <dbReference type="Proteomes" id="UP000707071"/>
    </source>
</evidence>
<protein>
    <recommendedName>
        <fullName evidence="4">Cyanovirin-N domain-containing protein</fullName>
    </recommendedName>
</protein>
<proteinExistence type="predicted"/>
<reference evidence="2 3" key="1">
    <citation type="journal article" date="2020" name="bioRxiv">
        <title>Whole genome comparisons of ergot fungi reveals the divergence and evolution of species within the genus Claviceps are the result of varying mechanisms driving genome evolution and host range expansion.</title>
        <authorList>
            <person name="Wyka S.A."/>
            <person name="Mondo S.J."/>
            <person name="Liu M."/>
            <person name="Dettman J."/>
            <person name="Nalam V."/>
            <person name="Broders K.D."/>
        </authorList>
    </citation>
    <scope>NUCLEOTIDE SEQUENCE [LARGE SCALE GENOMIC DNA]</scope>
    <source>
        <strain evidence="2 3">Clav52</strain>
    </source>
</reference>
<evidence type="ECO:0000256" key="1">
    <source>
        <dbReference type="SAM" id="SignalP"/>
    </source>
</evidence>
<evidence type="ECO:0000313" key="2">
    <source>
        <dbReference type="EMBL" id="KAG6303560.1"/>
    </source>
</evidence>